<organism evidence="6 7">
    <name type="scientific">Thalassomonas haliotis</name>
    <dbReference type="NCBI Taxonomy" id="485448"/>
    <lineage>
        <taxon>Bacteria</taxon>
        <taxon>Pseudomonadati</taxon>
        <taxon>Pseudomonadota</taxon>
        <taxon>Gammaproteobacteria</taxon>
        <taxon>Alteromonadales</taxon>
        <taxon>Colwelliaceae</taxon>
        <taxon>Thalassomonas</taxon>
    </lineage>
</organism>
<dbReference type="Gene3D" id="3.30.470.20">
    <property type="entry name" value="ATP-grasp fold, B domain"/>
    <property type="match status" value="1"/>
</dbReference>
<sequence>MLNTPKNAMLIIVHQGFSFVEEIAALLNEQEITPCIISSCPQVNERLDIMAGIGDHLCVSNELALKYDDVSRFVDELLADPGLNLLASIATYEGYRLFMAKTNERLVAVDSNAEAISSTLDKYQFRTKLFKAGLSKANSYLLDEETFELCKQSEQKRFIKPRRGAASFSSFPLGDDITWAFIQEQVQQIKSDATFSSSFMDNFDFIAEDMISGQEFSYEVVQLDGEVFIVAIHEKVGLQSTKYSVLETALLSPPICDIDQHWQRAKDYISQALKCLNVTNGVFHIEARYNPETDVLDFIEINPRMGGSLINLSVEILTKKHSMLTLWVKLLSAISDPQKTALKTELLEIESQSELSGLSSYLQIYFADSGKKINRIHQKECDIPPYKFCTHVTDGMLTPDSNREIFAAEGIWSLPRIENSMQLNEITAICEPVFTLEYEQ</sequence>
<dbReference type="Proteomes" id="UP001215231">
    <property type="component" value="Chromosome"/>
</dbReference>
<evidence type="ECO:0000256" key="1">
    <source>
        <dbReference type="ARBA" id="ARBA00022598"/>
    </source>
</evidence>
<evidence type="ECO:0000259" key="5">
    <source>
        <dbReference type="PROSITE" id="PS50975"/>
    </source>
</evidence>
<feature type="domain" description="ATP-grasp" evidence="5">
    <location>
        <begin position="126"/>
        <end position="332"/>
    </location>
</feature>
<proteinExistence type="predicted"/>
<keyword evidence="3 4" id="KW-0067">ATP-binding</keyword>
<dbReference type="Pfam" id="PF13535">
    <property type="entry name" value="ATP-grasp_4"/>
    <property type="match status" value="1"/>
</dbReference>
<dbReference type="InterPro" id="IPR052032">
    <property type="entry name" value="ATP-dep_AA_Ligase"/>
</dbReference>
<dbReference type="EMBL" id="CP059693">
    <property type="protein sequence ID" value="WDE11843.1"/>
    <property type="molecule type" value="Genomic_DNA"/>
</dbReference>
<keyword evidence="2 4" id="KW-0547">Nucleotide-binding</keyword>
<dbReference type="PANTHER" id="PTHR43585">
    <property type="entry name" value="FUMIPYRROLE BIOSYNTHESIS PROTEIN C"/>
    <property type="match status" value="1"/>
</dbReference>
<evidence type="ECO:0000313" key="6">
    <source>
        <dbReference type="EMBL" id="WDE11843.1"/>
    </source>
</evidence>
<dbReference type="PROSITE" id="PS50975">
    <property type="entry name" value="ATP_GRASP"/>
    <property type="match status" value="1"/>
</dbReference>
<dbReference type="InterPro" id="IPR011761">
    <property type="entry name" value="ATP-grasp"/>
</dbReference>
<evidence type="ECO:0000256" key="4">
    <source>
        <dbReference type="PROSITE-ProRule" id="PRU00409"/>
    </source>
</evidence>
<dbReference type="SUPFAM" id="SSF56059">
    <property type="entry name" value="Glutathione synthetase ATP-binding domain-like"/>
    <property type="match status" value="1"/>
</dbReference>
<accession>A0ABY7VG01</accession>
<keyword evidence="1" id="KW-0436">Ligase</keyword>
<evidence type="ECO:0000313" key="7">
    <source>
        <dbReference type="Proteomes" id="UP001215231"/>
    </source>
</evidence>
<gene>
    <name evidence="6" type="ORF">H3N35_27260</name>
</gene>
<evidence type="ECO:0000256" key="3">
    <source>
        <dbReference type="ARBA" id="ARBA00022840"/>
    </source>
</evidence>
<reference evidence="6 7" key="1">
    <citation type="journal article" date="2022" name="Mar. Drugs">
        <title>Bioassay-Guided Fractionation Leads to the Detection of Cholic Acid Generated by the Rare Thalassomonas sp.</title>
        <authorList>
            <person name="Pheiffer F."/>
            <person name="Schneider Y.K."/>
            <person name="Hansen E.H."/>
            <person name="Andersen J.H."/>
            <person name="Isaksson J."/>
            <person name="Busche T."/>
            <person name="R C."/>
            <person name="Kalinowski J."/>
            <person name="Zyl L.V."/>
            <person name="Trindade M."/>
        </authorList>
    </citation>
    <scope>NUCLEOTIDE SEQUENCE [LARGE SCALE GENOMIC DNA]</scope>
    <source>
        <strain evidence="6 7">A5K-61T</strain>
    </source>
</reference>
<name>A0ABY7VG01_9GAMM</name>
<protein>
    <submittedName>
        <fullName evidence="6">ATP-grasp domain-containing protein</fullName>
    </submittedName>
</protein>
<evidence type="ECO:0000256" key="2">
    <source>
        <dbReference type="ARBA" id="ARBA00022741"/>
    </source>
</evidence>
<keyword evidence="7" id="KW-1185">Reference proteome</keyword>
<dbReference type="RefSeq" id="WP_274052062.1">
    <property type="nucleotide sequence ID" value="NZ_CP059693.1"/>
</dbReference>
<dbReference type="PANTHER" id="PTHR43585:SF2">
    <property type="entry name" value="ATP-GRASP ENZYME FSQD"/>
    <property type="match status" value="1"/>
</dbReference>